<gene>
    <name evidence="2" type="ORF">M440DRAFT_1231447</name>
</gene>
<keyword evidence="1" id="KW-0472">Membrane</keyword>
<dbReference type="AlphaFoldDB" id="A0A2T4C516"/>
<reference evidence="2 3" key="1">
    <citation type="submission" date="2016-07" db="EMBL/GenBank/DDBJ databases">
        <title>Multiple horizontal gene transfer events from other fungi enriched the ability of initially mycotrophic Trichoderma (Ascomycota) to feed on dead plant biomass.</title>
        <authorList>
            <consortium name="DOE Joint Genome Institute"/>
            <person name="Aerts A."/>
            <person name="Atanasova L."/>
            <person name="Chenthamara K."/>
            <person name="Zhang J."/>
            <person name="Grujic M."/>
            <person name="Henrissat B."/>
            <person name="Kuo A."/>
            <person name="Salamov A."/>
            <person name="Lipzen A."/>
            <person name="Labutti K."/>
            <person name="Barry K."/>
            <person name="Miao Y."/>
            <person name="Rahimi M.J."/>
            <person name="Shen Q."/>
            <person name="Grigoriev I.V."/>
            <person name="Kubicek C.P."/>
            <person name="Druzhinina I.S."/>
        </authorList>
    </citation>
    <scope>NUCLEOTIDE SEQUENCE [LARGE SCALE GENOMIC DNA]</scope>
    <source>
        <strain evidence="2 3">ATCC 18648</strain>
    </source>
</reference>
<accession>A0A2T4C516</accession>
<organism evidence="2 3">
    <name type="scientific">Trichoderma longibrachiatum ATCC 18648</name>
    <dbReference type="NCBI Taxonomy" id="983965"/>
    <lineage>
        <taxon>Eukaryota</taxon>
        <taxon>Fungi</taxon>
        <taxon>Dikarya</taxon>
        <taxon>Ascomycota</taxon>
        <taxon>Pezizomycotina</taxon>
        <taxon>Sordariomycetes</taxon>
        <taxon>Hypocreomycetidae</taxon>
        <taxon>Hypocreales</taxon>
        <taxon>Hypocreaceae</taxon>
        <taxon>Trichoderma</taxon>
    </lineage>
</organism>
<feature type="transmembrane region" description="Helical" evidence="1">
    <location>
        <begin position="38"/>
        <end position="57"/>
    </location>
</feature>
<name>A0A2T4C516_TRILO</name>
<keyword evidence="1" id="KW-1133">Transmembrane helix</keyword>
<evidence type="ECO:0000256" key="1">
    <source>
        <dbReference type="SAM" id="Phobius"/>
    </source>
</evidence>
<feature type="transmembrane region" description="Helical" evidence="1">
    <location>
        <begin position="6"/>
        <end position="26"/>
    </location>
</feature>
<protein>
    <submittedName>
        <fullName evidence="2">Uncharacterized protein</fullName>
    </submittedName>
</protein>
<proteinExistence type="predicted"/>
<keyword evidence="3" id="KW-1185">Reference proteome</keyword>
<evidence type="ECO:0000313" key="3">
    <source>
        <dbReference type="Proteomes" id="UP000240760"/>
    </source>
</evidence>
<dbReference type="Proteomes" id="UP000240760">
    <property type="component" value="Unassembled WGS sequence"/>
</dbReference>
<evidence type="ECO:0000313" key="2">
    <source>
        <dbReference type="EMBL" id="PTB76666.1"/>
    </source>
</evidence>
<keyword evidence="1" id="KW-0812">Transmembrane</keyword>
<sequence length="84" mass="9434">MGTCLYLARGCVAVITDITGLGWAGMGEAKLLMVRWMYFYNDLFFFIFFHLVCLGGARRDEGWAVCGRGMVRFCALSDACEVFL</sequence>
<dbReference type="EMBL" id="KZ679131">
    <property type="protein sequence ID" value="PTB76666.1"/>
    <property type="molecule type" value="Genomic_DNA"/>
</dbReference>